<dbReference type="EMBL" id="MAEM01000457">
    <property type="protein sequence ID" value="OBR99321.1"/>
    <property type="molecule type" value="Genomic_DNA"/>
</dbReference>
<evidence type="ECO:0000313" key="2">
    <source>
        <dbReference type="Proteomes" id="UP000093757"/>
    </source>
</evidence>
<accession>A0A1A6BAD5</accession>
<comment type="caution">
    <text evidence="1">The sequence shown here is derived from an EMBL/GenBank/DDBJ whole genome shotgun (WGS) entry which is preliminary data.</text>
</comment>
<dbReference type="OrthoDB" id="8156917at2"/>
<dbReference type="GO" id="GO:0016491">
    <property type="term" value="F:oxidoreductase activity"/>
    <property type="evidence" value="ECO:0007669"/>
    <property type="project" value="InterPro"/>
</dbReference>
<evidence type="ECO:0000313" key="1">
    <source>
        <dbReference type="EMBL" id="OBR99321.1"/>
    </source>
</evidence>
<dbReference type="NCBIfam" id="NF047509">
    <property type="entry name" value="Rv3131_FMN_oxido"/>
    <property type="match status" value="1"/>
</dbReference>
<dbReference type="SUPFAM" id="SSF55469">
    <property type="entry name" value="FMN-dependent nitroreductase-like"/>
    <property type="match status" value="1"/>
</dbReference>
<name>A0A1A6BAD5_MYCGO</name>
<dbReference type="Proteomes" id="UP000093757">
    <property type="component" value="Unassembled WGS sequence"/>
</dbReference>
<dbReference type="InterPro" id="IPR000415">
    <property type="entry name" value="Nitroreductase-like"/>
</dbReference>
<dbReference type="AlphaFoldDB" id="A0A1A6BAD5"/>
<dbReference type="RefSeq" id="WP_065136298.1">
    <property type="nucleotide sequence ID" value="NZ_MAEM01000457.1"/>
</dbReference>
<gene>
    <name evidence="1" type="ORF">A9W98_02480</name>
</gene>
<protein>
    <submittedName>
        <fullName evidence="1">NAD(P)H nitroreductase</fullName>
    </submittedName>
</protein>
<proteinExistence type="predicted"/>
<dbReference type="PANTHER" id="PTHR23026:SF123">
    <property type="entry name" value="NAD(P)H NITROREDUCTASE RV3131-RELATED"/>
    <property type="match status" value="1"/>
</dbReference>
<organism evidence="1 2">
    <name type="scientific">Mycobacterium gordonae</name>
    <dbReference type="NCBI Taxonomy" id="1778"/>
    <lineage>
        <taxon>Bacteria</taxon>
        <taxon>Bacillati</taxon>
        <taxon>Actinomycetota</taxon>
        <taxon>Actinomycetes</taxon>
        <taxon>Mycobacteriales</taxon>
        <taxon>Mycobacteriaceae</taxon>
        <taxon>Mycobacterium</taxon>
    </lineage>
</organism>
<dbReference type="PANTHER" id="PTHR23026">
    <property type="entry name" value="NADPH NITROREDUCTASE"/>
    <property type="match status" value="1"/>
</dbReference>
<sequence length="330" mass="35465">MSARFPDEGTIRTVLTLASRAPSVHNTQPWRWRVGTSSLHLYSDTSRQLPHTDPDGRDLILSCGAALNHCVVALAAIGWQAKVSRLPNPSDPTHLAAIEVIPQAPDQLDIVLAAAMPRRRTDRRHYSFWPVPVGDVALMAARAARMGVALHRVESMAMLNAVVLQSVSAHAADPDYLAELHAWSGRHASNAGVPARNAPAPDPAAAIPSRRFAGAALAMPPDVCAEDDNGVVLALGTRNDDRLAQLRAGEATSIVLLTATAMGLASCPVTEPLEIADTRDAVRSHVFGNKNYPQMLFRIGWAPINADPLPATPRRALFESVEWLAEAEVQ</sequence>
<reference evidence="1 2" key="1">
    <citation type="submission" date="2016-06" db="EMBL/GenBank/DDBJ databases">
        <authorList>
            <person name="Kjaerup R.B."/>
            <person name="Dalgaard T.S."/>
            <person name="Juul-Madsen H.R."/>
        </authorList>
    </citation>
    <scope>NUCLEOTIDE SEQUENCE [LARGE SCALE GENOMIC DNA]</scope>
    <source>
        <strain evidence="1 2">1245752.6</strain>
    </source>
</reference>
<dbReference type="InterPro" id="IPR050627">
    <property type="entry name" value="Nitroreductase/BluB"/>
</dbReference>
<dbReference type="Gene3D" id="3.40.109.10">
    <property type="entry name" value="NADH Oxidase"/>
    <property type="match status" value="2"/>
</dbReference>